<dbReference type="Proteomes" id="UP001621512">
    <property type="component" value="Chromosome"/>
</dbReference>
<dbReference type="RefSeq" id="WP_189722197.1">
    <property type="nucleotide sequence ID" value="NZ_BMUK01000002.1"/>
</dbReference>
<proteinExistence type="predicted"/>
<evidence type="ECO:0000313" key="1">
    <source>
        <dbReference type="EMBL" id="WTW31507.1"/>
    </source>
</evidence>
<protein>
    <submittedName>
        <fullName evidence="1">Uncharacterized protein</fullName>
    </submittedName>
</protein>
<name>A0ABZ1MWH4_STREF</name>
<gene>
    <name evidence="1" type="ORF">OHU35_37920</name>
</gene>
<accession>A0ABZ1MWH4</accession>
<sequence>MVFPNPDAVLRLATAAFAELHDGWTLSPGRCLSEESMAAVYTNTDTTTLPTTTND</sequence>
<reference evidence="1 2" key="1">
    <citation type="submission" date="2022-10" db="EMBL/GenBank/DDBJ databases">
        <title>The complete genomes of actinobacterial strains from the NBC collection.</title>
        <authorList>
            <person name="Joergensen T.S."/>
            <person name="Alvarez Arevalo M."/>
            <person name="Sterndorff E.B."/>
            <person name="Faurdal D."/>
            <person name="Vuksanovic O."/>
            <person name="Mourched A.-S."/>
            <person name="Charusanti P."/>
            <person name="Shaw S."/>
            <person name="Blin K."/>
            <person name="Weber T."/>
        </authorList>
    </citation>
    <scope>NUCLEOTIDE SEQUENCE [LARGE SCALE GENOMIC DNA]</scope>
    <source>
        <strain evidence="1 2">NBC_00017</strain>
    </source>
</reference>
<dbReference type="EMBL" id="CP108341">
    <property type="protein sequence ID" value="WTW31507.1"/>
    <property type="molecule type" value="Genomic_DNA"/>
</dbReference>
<organism evidence="1 2">
    <name type="scientific">Streptomyces purpurascens</name>
    <dbReference type="NCBI Taxonomy" id="1924"/>
    <lineage>
        <taxon>Bacteria</taxon>
        <taxon>Bacillati</taxon>
        <taxon>Actinomycetota</taxon>
        <taxon>Actinomycetes</taxon>
        <taxon>Kitasatosporales</taxon>
        <taxon>Streptomycetaceae</taxon>
        <taxon>Streptomyces</taxon>
    </lineage>
</organism>
<keyword evidence="2" id="KW-1185">Reference proteome</keyword>
<evidence type="ECO:0000313" key="2">
    <source>
        <dbReference type="Proteomes" id="UP001621512"/>
    </source>
</evidence>